<dbReference type="SUPFAM" id="SSF52129">
    <property type="entry name" value="Caspase-like"/>
    <property type="match status" value="1"/>
</dbReference>
<dbReference type="Pfam" id="PF01364">
    <property type="entry name" value="Peptidase_C25"/>
    <property type="match status" value="1"/>
</dbReference>
<gene>
    <name evidence="3" type="ORF">SAMN02745131_03329</name>
</gene>
<dbReference type="Gene3D" id="3.40.50.1460">
    <property type="match status" value="1"/>
</dbReference>
<dbReference type="OrthoDB" id="9757650at2"/>
<feature type="signal peptide" evidence="1">
    <location>
        <begin position="1"/>
        <end position="18"/>
    </location>
</feature>
<dbReference type="InterPro" id="IPR029030">
    <property type="entry name" value="Caspase-like_dom_sf"/>
</dbReference>
<dbReference type="RefSeq" id="WP_072836467.1">
    <property type="nucleotide sequence ID" value="NZ_FQUU01000016.1"/>
</dbReference>
<dbReference type="Gene3D" id="2.60.40.10">
    <property type="entry name" value="Immunoglobulins"/>
    <property type="match status" value="1"/>
</dbReference>
<organism evidence="3 4">
    <name type="scientific">Flavisolibacter ginsengisoli DSM 18119</name>
    <dbReference type="NCBI Taxonomy" id="1121884"/>
    <lineage>
        <taxon>Bacteria</taxon>
        <taxon>Pseudomonadati</taxon>
        <taxon>Bacteroidota</taxon>
        <taxon>Chitinophagia</taxon>
        <taxon>Chitinophagales</taxon>
        <taxon>Chitinophagaceae</taxon>
        <taxon>Flavisolibacter</taxon>
    </lineage>
</organism>
<dbReference type="STRING" id="1121884.SAMN02745131_03329"/>
<feature type="domain" description="Gingipain" evidence="2">
    <location>
        <begin position="418"/>
        <end position="795"/>
    </location>
</feature>
<evidence type="ECO:0000313" key="3">
    <source>
        <dbReference type="EMBL" id="SHF70242.1"/>
    </source>
</evidence>
<accession>A0A1M5DTW3</accession>
<dbReference type="Gene3D" id="2.60.40.4070">
    <property type="match status" value="1"/>
</dbReference>
<evidence type="ECO:0000313" key="4">
    <source>
        <dbReference type="Proteomes" id="UP000184048"/>
    </source>
</evidence>
<evidence type="ECO:0000259" key="2">
    <source>
        <dbReference type="Pfam" id="PF01364"/>
    </source>
</evidence>
<feature type="chain" id="PRO_5013313673" evidence="1">
    <location>
        <begin position="19"/>
        <end position="1720"/>
    </location>
</feature>
<name>A0A1M5DTW3_9BACT</name>
<evidence type="ECO:0000256" key="1">
    <source>
        <dbReference type="SAM" id="SignalP"/>
    </source>
</evidence>
<reference evidence="3 4" key="1">
    <citation type="submission" date="2016-11" db="EMBL/GenBank/DDBJ databases">
        <authorList>
            <person name="Jaros S."/>
            <person name="Januszkiewicz K."/>
            <person name="Wedrychowicz H."/>
        </authorList>
    </citation>
    <scope>NUCLEOTIDE SEQUENCE [LARGE SCALE GENOMIC DNA]</scope>
    <source>
        <strain evidence="3 4">DSM 18119</strain>
    </source>
</reference>
<dbReference type="EMBL" id="FQUU01000016">
    <property type="protein sequence ID" value="SHF70242.1"/>
    <property type="molecule type" value="Genomic_DNA"/>
</dbReference>
<dbReference type="GO" id="GO:0008234">
    <property type="term" value="F:cysteine-type peptidase activity"/>
    <property type="evidence" value="ECO:0007669"/>
    <property type="project" value="InterPro"/>
</dbReference>
<dbReference type="Proteomes" id="UP000184048">
    <property type="component" value="Unassembled WGS sequence"/>
</dbReference>
<dbReference type="GO" id="GO:0006508">
    <property type="term" value="P:proteolysis"/>
    <property type="evidence" value="ECO:0007669"/>
    <property type="project" value="InterPro"/>
</dbReference>
<dbReference type="InterPro" id="IPR001769">
    <property type="entry name" value="Gingipain"/>
</dbReference>
<proteinExistence type="predicted"/>
<keyword evidence="1" id="KW-0732">Signal</keyword>
<dbReference type="InterPro" id="IPR013783">
    <property type="entry name" value="Ig-like_fold"/>
</dbReference>
<sequence length="1720" mass="192846">MKKFLFGLLITCSFMAKAQVYNNEWIQGFSKSYYKFKIGKDGLFRISKALLDSAGLGTTPAEEFQLWRNGVQVPIYTSVATGPLPAGAYIEFWGQMNDGIPDKQLYRHPEYQVDDKWSLSTDTSTYFLTSNNVIGNNLRIVDDNNNVSGTTLPVEPYFLYTAARHFKDKINNGKAVNVGENLYSSSYDKCEGWSSADIVTSASTNGITYGNNTSTLNNLFVYTGAGAPSPSFKIAISGNANYLRRYTASINGDSVIGNQFIEYTSVIDSTTFNISSIASSNASINVKNIAFVECPTDLPCQTDRIVIHKYELTYPRQFNFGGASNFEFSLPASSSGYNLQISNFVFGSTLPVLYDLSNKRRYIADVTSSPLLKFVLPASDIFRRLVLVSEDASNINAVSGMQSVVFKDYSKADQVGDYLIISHPYLFNGSNGNPVEDYRAYRSSVPGGSFNAKIYLSDELIDQFAFGIKKHPLGIRNFIRFARNTFPVMPKHVFLIGSGVYYVQQKAYENSTDPTIKSNLDRLNLVPTFGWPASDILLTAEPGSSIPEIPIGRLSVVYPQEVTVYLNKVKEYEQAQANQSPSSDRKWMKNVVHIVGASDDNLGHILAQSMEGFRKIIIDTLYGAKVSTFSKSSADAVQQLSSQDLSDLINNGTSLITYFGHSSASTLEFNLDNPENYSNQGKYPLFIGLGCNAGNFFSYNPTRFITKETLSEKYVLYPNRGTIGFISSTHFGIVQYLDIWNSRAYKRISNTSYGKSIGEIMKKTAEDVFSAQSQEDFYARANVEESELHGDPAITINSPPKADYVIEDQMVKVTPGFVSVADATFKVDIKTLNIGKAVKDNIIIEIKRQFPDQSIVVVRRDSIFKSSERTLSNFSRFEDSISLTIPIDPVHDKGLNKLIVTVDPDNAVDELFETNNSVTKEVMIYEDEARPVYPYNYAIINKNNIKMYASTANPFSVSKEYRMEMDTTELFNSPFKVTRSLTQGGGVMEFDPGISFTDSTVYYWRVAPVPASGPYAWNTASFIYLSNSAPGFNQSHYFQHLKSNTENISLDSISRQWGYNNSTSDLFVRNGVFPTAASFAVDFSVAINGDAYIRSVCGISNIIVNVIDSRTFQPWVNAPTGSSRFGSDVVCGDSRIYNFQFNILDTNKRRKLVEFLDLIPKGFYVIVKNTSGTEMGSNTYPDTWKKDTTYLGMGNSIYHRLYNQGFKDIDSFNRPRAWIFIYKKDDAIEFQPKYSFSDGLYDKITLAATCNTKDTIGYITSPRFGPAKAWKQLVWAGLVTDSVPGDDPVIDIVGIKQTGEADTLFKHIDLNQKSFDISSVNAKQYPFLELHMRNIDTINYTPFQLKYWRILNDPAPEGAVAPNIFYSMSDTLDVAEPLNFKVAFKNVSEVNFSDSIMIKASITDKNNVIHTLPVWKQKALMKNDTLLISNPIDTRKLTGNNSVFVEVNPDNDQPEQYHFNNVFYKAFYVRPDTINPVMDVTFDNVHILNHDIVSARPDIVIKLKDEAKWFLLSDTSTMKIQVRFPDGHLEDYNFGGNTIQFTPAQQAHSTNNVATLTMKPFFDQDGDYELLVTGKDMSQNQAGALQYRVSFQVFNKAMISNMLNYPNPFTTSTAFVFTITGSEVPQNIKIQILTVTGKIVREITKDELGPLRVGRNITEFKWDGTDKYGGKLGNGIYLYRVVTNLNGKALDKFDQLDASGKAYDLNKYFNKGYGKMYLMR</sequence>
<protein>
    <submittedName>
        <fullName evidence="3">Peptidase family C25</fullName>
    </submittedName>
</protein>
<keyword evidence="4" id="KW-1185">Reference proteome</keyword>